<feature type="region of interest" description="Disordered" evidence="4">
    <location>
        <begin position="1"/>
        <end position="47"/>
    </location>
</feature>
<reference evidence="9" key="1">
    <citation type="submission" date="2024-07" db="EMBL/GenBank/DDBJ databases">
        <title>Two chromosome-level genome assemblies of Korean endemic species Abeliophyllum distichum and Forsythia ovata (Oleaceae).</title>
        <authorList>
            <person name="Jang H."/>
        </authorList>
    </citation>
    <scope>NUCLEOTIDE SEQUENCE [LARGE SCALE GENOMIC DNA]</scope>
</reference>
<dbReference type="Pfam" id="PF16041">
    <property type="entry name" value="APD1-4_M"/>
    <property type="match status" value="1"/>
</dbReference>
<dbReference type="PANTHER" id="PTHR46858">
    <property type="entry name" value="OS05G0521000 PROTEIN"/>
    <property type="match status" value="1"/>
</dbReference>
<protein>
    <submittedName>
        <fullName evidence="8">RING/U-box superfamily protein</fullName>
    </submittedName>
</protein>
<evidence type="ECO:0000313" key="8">
    <source>
        <dbReference type="EMBL" id="KAL2509986.1"/>
    </source>
</evidence>
<gene>
    <name evidence="8" type="ORF">Fot_33633</name>
</gene>
<evidence type="ECO:0000313" key="9">
    <source>
        <dbReference type="Proteomes" id="UP001604277"/>
    </source>
</evidence>
<evidence type="ECO:0000259" key="6">
    <source>
        <dbReference type="Pfam" id="PF16040"/>
    </source>
</evidence>
<evidence type="ECO:0000256" key="1">
    <source>
        <dbReference type="ARBA" id="ARBA00022723"/>
    </source>
</evidence>
<comment type="caution">
    <text evidence="8">The sequence shown here is derived from an EMBL/GenBank/DDBJ whole genome shotgun (WGS) entry which is preliminary data.</text>
</comment>
<proteinExistence type="predicted"/>
<dbReference type="AlphaFoldDB" id="A0ABD1TB70"/>
<evidence type="ECO:0000256" key="5">
    <source>
        <dbReference type="SAM" id="Phobius"/>
    </source>
</evidence>
<feature type="domain" description="E3 ubiquitin-protein ligase APD1-4 N-terminal" evidence="6">
    <location>
        <begin position="133"/>
        <end position="202"/>
    </location>
</feature>
<dbReference type="EMBL" id="JBFOLJ010000009">
    <property type="protein sequence ID" value="KAL2509986.1"/>
    <property type="molecule type" value="Genomic_DNA"/>
</dbReference>
<keyword evidence="5" id="KW-0812">Transmembrane</keyword>
<keyword evidence="1" id="KW-0479">Metal-binding</keyword>
<dbReference type="InterPro" id="IPR032010">
    <property type="entry name" value="APD1-4_M"/>
</dbReference>
<feature type="transmembrane region" description="Helical" evidence="5">
    <location>
        <begin position="78"/>
        <end position="98"/>
    </location>
</feature>
<dbReference type="Pfam" id="PF16040">
    <property type="entry name" value="APD1-4_N"/>
    <property type="match status" value="1"/>
</dbReference>
<keyword evidence="2" id="KW-0863">Zinc-finger</keyword>
<keyword evidence="5" id="KW-0472">Membrane</keyword>
<keyword evidence="9" id="KW-1185">Reference proteome</keyword>
<evidence type="ECO:0000256" key="4">
    <source>
        <dbReference type="SAM" id="MobiDB-lite"/>
    </source>
</evidence>
<sequence>MEQLDHLDQVPSSSESRNEEYSGNASASDTMVYEENEESPPEPFPERNWEYSGGFPRENHMRTENGGSQFVRDDNSSCLFVVLTFLVSVSVTLIWGVYGSTTTRLGPNSSILIKINPIFVEYVKVEEIDSGDGPMLYGFYGSPVLDVVTTWSEIHKTTLRASTHKDWIHFLNAGSQINISYNVNSPSSSSLVLVIAQGNEGLAQWIDDPSYPNTTLSWNIIHGNGTIQQHVFKSSTYYIAVANLNSEAVEVHLNFRIKAFLYNTTGAYYKCTPAHSPMCFRSAFPQRKCCSSYLPGAWLMVAGLLNCLMDPDGSYMLSA</sequence>
<evidence type="ECO:0000256" key="3">
    <source>
        <dbReference type="ARBA" id="ARBA00022833"/>
    </source>
</evidence>
<dbReference type="GO" id="GO:0008270">
    <property type="term" value="F:zinc ion binding"/>
    <property type="evidence" value="ECO:0007669"/>
    <property type="project" value="UniProtKB-KW"/>
</dbReference>
<dbReference type="Proteomes" id="UP001604277">
    <property type="component" value="Unassembled WGS sequence"/>
</dbReference>
<evidence type="ECO:0000256" key="2">
    <source>
        <dbReference type="ARBA" id="ARBA00022771"/>
    </source>
</evidence>
<feature type="domain" description="E3 ubiquitin-protein ligase APD1-4 middle" evidence="7">
    <location>
        <begin position="227"/>
        <end position="276"/>
    </location>
</feature>
<evidence type="ECO:0000259" key="7">
    <source>
        <dbReference type="Pfam" id="PF16041"/>
    </source>
</evidence>
<dbReference type="InterPro" id="IPR032008">
    <property type="entry name" value="APD1-4_N"/>
</dbReference>
<keyword evidence="5" id="KW-1133">Transmembrane helix</keyword>
<accession>A0ABD1TB70</accession>
<feature type="compositionally biased region" description="Polar residues" evidence="4">
    <location>
        <begin position="10"/>
        <end position="29"/>
    </location>
</feature>
<name>A0ABD1TB70_9LAMI</name>
<keyword evidence="3" id="KW-0862">Zinc</keyword>
<organism evidence="8 9">
    <name type="scientific">Forsythia ovata</name>
    <dbReference type="NCBI Taxonomy" id="205694"/>
    <lineage>
        <taxon>Eukaryota</taxon>
        <taxon>Viridiplantae</taxon>
        <taxon>Streptophyta</taxon>
        <taxon>Embryophyta</taxon>
        <taxon>Tracheophyta</taxon>
        <taxon>Spermatophyta</taxon>
        <taxon>Magnoliopsida</taxon>
        <taxon>eudicotyledons</taxon>
        <taxon>Gunneridae</taxon>
        <taxon>Pentapetalae</taxon>
        <taxon>asterids</taxon>
        <taxon>lamiids</taxon>
        <taxon>Lamiales</taxon>
        <taxon>Oleaceae</taxon>
        <taxon>Forsythieae</taxon>
        <taxon>Forsythia</taxon>
    </lineage>
</organism>
<dbReference type="PANTHER" id="PTHR46858:SF5">
    <property type="entry name" value="E3 UBIQUITIN-PROTEIN LIGASE APD1-RELATED"/>
    <property type="match status" value="1"/>
</dbReference>